<reference evidence="2" key="1">
    <citation type="submission" date="2018-05" db="EMBL/GenBank/DDBJ databases">
        <authorList>
            <person name="Lanie J.A."/>
            <person name="Ng W.-L."/>
            <person name="Kazmierczak K.M."/>
            <person name="Andrzejewski T.M."/>
            <person name="Davidsen T.M."/>
            <person name="Wayne K.J."/>
            <person name="Tettelin H."/>
            <person name="Glass J.I."/>
            <person name="Rusch D."/>
            <person name="Podicherti R."/>
            <person name="Tsui H.-C.T."/>
            <person name="Winkler M.E."/>
        </authorList>
    </citation>
    <scope>NUCLEOTIDE SEQUENCE</scope>
</reference>
<protein>
    <recommendedName>
        <fullName evidence="1">Amidohydrolase-related domain-containing protein</fullName>
    </recommendedName>
</protein>
<dbReference type="InterPro" id="IPR006680">
    <property type="entry name" value="Amidohydro-rel"/>
</dbReference>
<feature type="domain" description="Amidohydrolase-related" evidence="1">
    <location>
        <begin position="73"/>
        <end position="280"/>
    </location>
</feature>
<evidence type="ECO:0000313" key="2">
    <source>
        <dbReference type="EMBL" id="SUZ54507.1"/>
    </source>
</evidence>
<dbReference type="GO" id="GO:0016787">
    <property type="term" value="F:hydrolase activity"/>
    <property type="evidence" value="ECO:0007669"/>
    <property type="project" value="InterPro"/>
</dbReference>
<organism evidence="2">
    <name type="scientific">marine metagenome</name>
    <dbReference type="NCBI Taxonomy" id="408172"/>
    <lineage>
        <taxon>unclassified sequences</taxon>
        <taxon>metagenomes</taxon>
        <taxon>ecological metagenomes</taxon>
    </lineage>
</organism>
<dbReference type="InterPro" id="IPR032466">
    <property type="entry name" value="Metal_Hydrolase"/>
</dbReference>
<dbReference type="Gene3D" id="3.20.20.140">
    <property type="entry name" value="Metal-dependent hydrolases"/>
    <property type="match status" value="1"/>
</dbReference>
<evidence type="ECO:0000259" key="1">
    <source>
        <dbReference type="Pfam" id="PF04909"/>
    </source>
</evidence>
<sequence>MMQKIRKQIFDNHSHIGPVPGFAYYGLPEVVKPTTDYDTIDEYLGGMDEHGIDRALVLPNYGYPDSNQPFTLNPLVAEGAERSDRLLGAIWVSALPKDKDKTIEALKLIGQKGLIALKATCLLGGTLDPEGWDDESSELWNMILDAAAEHDMPIHIHTSPSGGSDIDNALAMIKKYGKRNKIHVVHMGGGVSGHIKFVPQFCDLVEDGYQIYTDLTWSVGFGSNWLLKEIEERGIGGDRVLFGSDVPWSDFASEYWKIEGASISEKLKDDIFWNNAERLYSKFW</sequence>
<dbReference type="SUPFAM" id="SSF51556">
    <property type="entry name" value="Metallo-dependent hydrolases"/>
    <property type="match status" value="1"/>
</dbReference>
<proteinExistence type="predicted"/>
<dbReference type="AlphaFoldDB" id="A0A381NJ24"/>
<gene>
    <name evidence="2" type="ORF">METZ01_LOCUS7361</name>
</gene>
<name>A0A381NJ24_9ZZZZ</name>
<dbReference type="Pfam" id="PF04909">
    <property type="entry name" value="Amidohydro_2"/>
    <property type="match status" value="1"/>
</dbReference>
<dbReference type="EMBL" id="UINC01000391">
    <property type="protein sequence ID" value="SUZ54507.1"/>
    <property type="molecule type" value="Genomic_DNA"/>
</dbReference>
<dbReference type="CDD" id="cd01292">
    <property type="entry name" value="metallo-dependent_hydrolases"/>
    <property type="match status" value="1"/>
</dbReference>
<accession>A0A381NJ24</accession>